<keyword evidence="2" id="KW-1185">Reference proteome</keyword>
<accession>A0A0L7QYF0</accession>
<proteinExistence type="predicted"/>
<organism evidence="1 2">
    <name type="scientific">Habropoda laboriosa</name>
    <dbReference type="NCBI Taxonomy" id="597456"/>
    <lineage>
        <taxon>Eukaryota</taxon>
        <taxon>Metazoa</taxon>
        <taxon>Ecdysozoa</taxon>
        <taxon>Arthropoda</taxon>
        <taxon>Hexapoda</taxon>
        <taxon>Insecta</taxon>
        <taxon>Pterygota</taxon>
        <taxon>Neoptera</taxon>
        <taxon>Endopterygota</taxon>
        <taxon>Hymenoptera</taxon>
        <taxon>Apocrita</taxon>
        <taxon>Aculeata</taxon>
        <taxon>Apoidea</taxon>
        <taxon>Anthophila</taxon>
        <taxon>Apidae</taxon>
        <taxon>Habropoda</taxon>
    </lineage>
</organism>
<gene>
    <name evidence="1" type="ORF">WH47_02493</name>
</gene>
<reference evidence="1 2" key="1">
    <citation type="submission" date="2015-07" db="EMBL/GenBank/DDBJ databases">
        <title>The genome of Habropoda laboriosa.</title>
        <authorList>
            <person name="Pan H."/>
            <person name="Kapheim K."/>
        </authorList>
    </citation>
    <scope>NUCLEOTIDE SEQUENCE [LARGE SCALE GENOMIC DNA]</scope>
    <source>
        <strain evidence="1">0110345459</strain>
    </source>
</reference>
<evidence type="ECO:0000313" key="2">
    <source>
        <dbReference type="Proteomes" id="UP000053825"/>
    </source>
</evidence>
<dbReference type="EMBL" id="KQ414692">
    <property type="protein sequence ID" value="KOC63612.1"/>
    <property type="molecule type" value="Genomic_DNA"/>
</dbReference>
<evidence type="ECO:0000313" key="1">
    <source>
        <dbReference type="EMBL" id="KOC63612.1"/>
    </source>
</evidence>
<name>A0A0L7QYF0_9HYME</name>
<dbReference type="Proteomes" id="UP000053825">
    <property type="component" value="Unassembled WGS sequence"/>
</dbReference>
<sequence>MIAALCNRLKNIFGPRHTVDHYRGELTNIYQGINEHVLDYISRVKDLRTAIIDCNRHTADTAEIDTLVS</sequence>
<dbReference type="AlphaFoldDB" id="A0A0L7QYF0"/>
<protein>
    <submittedName>
        <fullName evidence="1">Uncharacterized protein</fullName>
    </submittedName>
</protein>